<gene>
    <name evidence="1" type="ORF">HUG10_02870</name>
</gene>
<protein>
    <submittedName>
        <fullName evidence="1">Universal stress protein</fullName>
    </submittedName>
</protein>
<dbReference type="OrthoDB" id="351096at2157"/>
<dbReference type="KEGG" id="halg:HUG10_02870"/>
<dbReference type="AlphaFoldDB" id="A0A7D5GAG0"/>
<evidence type="ECO:0000313" key="1">
    <source>
        <dbReference type="EMBL" id="QLG26546.1"/>
    </source>
</evidence>
<dbReference type="Gene3D" id="3.40.50.620">
    <property type="entry name" value="HUPs"/>
    <property type="match status" value="1"/>
</dbReference>
<sequence length="139" mass="15567">MNWTPDAPVILTPIRYPLTAQSTQTLDHARGIAEEYEDAQLLVLHVDLVQANQHSTAQDIHRAITPIVGDQSASVIVQRGFIIEDVIREEAEQRGADIIVLGQNQKPRWQQYLSRVLGNNPDIISYLQDRTDATIETTG</sequence>
<accession>A0A7D5GAG0</accession>
<name>A0A7D5GAG0_9EURY</name>
<dbReference type="Proteomes" id="UP000509750">
    <property type="component" value="Chromosome"/>
</dbReference>
<dbReference type="SUPFAM" id="SSF52402">
    <property type="entry name" value="Adenine nucleotide alpha hydrolases-like"/>
    <property type="match status" value="1"/>
</dbReference>
<evidence type="ECO:0000313" key="2">
    <source>
        <dbReference type="Proteomes" id="UP000509750"/>
    </source>
</evidence>
<dbReference type="GeneID" id="56027741"/>
<organism evidence="1 2">
    <name type="scientific">Halorarum halophilum</name>
    <dbReference type="NCBI Taxonomy" id="2743090"/>
    <lineage>
        <taxon>Archaea</taxon>
        <taxon>Methanobacteriati</taxon>
        <taxon>Methanobacteriota</taxon>
        <taxon>Stenosarchaea group</taxon>
        <taxon>Halobacteria</taxon>
        <taxon>Halobacteriales</taxon>
        <taxon>Haloferacaceae</taxon>
        <taxon>Halorarum</taxon>
    </lineage>
</organism>
<dbReference type="InterPro" id="IPR014729">
    <property type="entry name" value="Rossmann-like_a/b/a_fold"/>
</dbReference>
<proteinExistence type="predicted"/>
<keyword evidence="2" id="KW-1185">Reference proteome</keyword>
<dbReference type="RefSeq" id="WP_179168121.1">
    <property type="nucleotide sequence ID" value="NZ_CP058529.1"/>
</dbReference>
<dbReference type="EMBL" id="CP058529">
    <property type="protein sequence ID" value="QLG26546.1"/>
    <property type="molecule type" value="Genomic_DNA"/>
</dbReference>
<reference evidence="1 2" key="1">
    <citation type="submission" date="2020-07" db="EMBL/GenBank/DDBJ databases">
        <title>Gai3-2, isolated from salt lake.</title>
        <authorList>
            <person name="Cui H."/>
            <person name="Shi X."/>
        </authorList>
    </citation>
    <scope>NUCLEOTIDE SEQUENCE [LARGE SCALE GENOMIC DNA]</scope>
    <source>
        <strain evidence="1 2">Gai3-2</strain>
    </source>
</reference>